<feature type="region of interest" description="Disordered" evidence="1">
    <location>
        <begin position="308"/>
        <end position="360"/>
    </location>
</feature>
<gene>
    <name evidence="2" type="ORF">LACBIDRAFT_335867</name>
</gene>
<name>B0E3P1_LACBS</name>
<reference evidence="2 3" key="1">
    <citation type="journal article" date="2008" name="Nature">
        <title>The genome of Laccaria bicolor provides insights into mycorrhizal symbiosis.</title>
        <authorList>
            <person name="Martin F."/>
            <person name="Aerts A."/>
            <person name="Ahren D."/>
            <person name="Brun A."/>
            <person name="Danchin E.G.J."/>
            <person name="Duchaussoy F."/>
            <person name="Gibon J."/>
            <person name="Kohler A."/>
            <person name="Lindquist E."/>
            <person name="Pereda V."/>
            <person name="Salamov A."/>
            <person name="Shapiro H.J."/>
            <person name="Wuyts J."/>
            <person name="Blaudez D."/>
            <person name="Buee M."/>
            <person name="Brokstein P."/>
            <person name="Canbaeck B."/>
            <person name="Cohen D."/>
            <person name="Courty P.E."/>
            <person name="Coutinho P.M."/>
            <person name="Delaruelle C."/>
            <person name="Detter J.C."/>
            <person name="Deveau A."/>
            <person name="DiFazio S."/>
            <person name="Duplessis S."/>
            <person name="Fraissinet-Tachet L."/>
            <person name="Lucic E."/>
            <person name="Frey-Klett P."/>
            <person name="Fourrey C."/>
            <person name="Feussner I."/>
            <person name="Gay G."/>
            <person name="Grimwood J."/>
            <person name="Hoegger P.J."/>
            <person name="Jain P."/>
            <person name="Kilaru S."/>
            <person name="Labbe J."/>
            <person name="Lin Y.C."/>
            <person name="Legue V."/>
            <person name="Le Tacon F."/>
            <person name="Marmeisse R."/>
            <person name="Melayah D."/>
            <person name="Montanini B."/>
            <person name="Muratet M."/>
            <person name="Nehls U."/>
            <person name="Niculita-Hirzel H."/>
            <person name="Oudot-Le Secq M.P."/>
            <person name="Peter M."/>
            <person name="Quesneville H."/>
            <person name="Rajashekar B."/>
            <person name="Reich M."/>
            <person name="Rouhier N."/>
            <person name="Schmutz J."/>
            <person name="Yin T."/>
            <person name="Chalot M."/>
            <person name="Henrissat B."/>
            <person name="Kuees U."/>
            <person name="Lucas S."/>
            <person name="Van de Peer Y."/>
            <person name="Podila G.K."/>
            <person name="Polle A."/>
            <person name="Pukkila P.J."/>
            <person name="Richardson P.M."/>
            <person name="Rouze P."/>
            <person name="Sanders I.R."/>
            <person name="Stajich J.E."/>
            <person name="Tunlid A."/>
            <person name="Tuskan G."/>
            <person name="Grigoriev I.V."/>
        </authorList>
    </citation>
    <scope>NUCLEOTIDE SEQUENCE [LARGE SCALE GENOMIC DNA]</scope>
    <source>
        <strain evidence="3">S238N-H82 / ATCC MYA-4686</strain>
    </source>
</reference>
<dbReference type="STRING" id="486041.B0E3P1"/>
<feature type="region of interest" description="Disordered" evidence="1">
    <location>
        <begin position="145"/>
        <end position="165"/>
    </location>
</feature>
<evidence type="ECO:0000256" key="1">
    <source>
        <dbReference type="SAM" id="MobiDB-lite"/>
    </source>
</evidence>
<dbReference type="Proteomes" id="UP000001194">
    <property type="component" value="Unassembled WGS sequence"/>
</dbReference>
<protein>
    <submittedName>
        <fullName evidence="2">Predicted protein</fullName>
    </submittedName>
</protein>
<sequence>MDLGGSPPVLGSSCTMGGLLRGKAFGNVLNHADFPKVHSGDNLFAGSALVDYKVFAYLVYDDPVKLSVIPDSSLPANTVFRVSTVPPLESAVVLKKVATRLDSVTDNECHILFCLPNRSSFSTCSSYPPSTHVSGPMSHYALSESRSALSDSHSRPETPMDISVPLGSKRTVDESLLHKLKAAGLTINDSLCYNTNPTLQVMYQHYAHINEIQAKISDMVAEHKWPAELGKYPNKTELIGLFVAKTTWHNSYAKAFPMAEGYEDMLAWLEGDSDRKSDVDLWGTTKSRYTIVDLGEWLKKQKGKKAVKPVMRSAVKSTKGAKEKEKKQGSASGSGIGKGNQKAVESEQADSKKKSHKKKKVAASGDQLLQMLPTYWVTVAILHLFTILQMLGPLMVVMFLCPGANAMPSEQAFPDISFKVFNDFIAQNFSSKITIATVLMLLSTMLENTDLLNLHRRQQNPQLPDENWSTLEQSLTTLLIYWVSIPLGVMKANSKTSANFKEGNSGNHDNLPTIKFSAYAEFWTNSYGKQGSLKIERCQIWHAFLHETVRTIAQASEVMFETNDNPSIDDLTHDAFAILGEGGAMRLSDKHTCSECTQERKAVADFLPAANDAAAVLGVDENQAVPQLDPAAAEELQNLAESDDPMDVDTGNQPAMTVLIKVKLGWGTTNAKSTK</sequence>
<dbReference type="HOGENOM" id="CLU_407127_0_0_1"/>
<proteinExistence type="predicted"/>
<evidence type="ECO:0000313" key="2">
    <source>
        <dbReference type="EMBL" id="EDQ98541.1"/>
    </source>
</evidence>
<accession>B0E3P1</accession>
<dbReference type="GeneID" id="6086467"/>
<dbReference type="InParanoid" id="B0E3P1"/>
<organism evidence="3">
    <name type="scientific">Laccaria bicolor (strain S238N-H82 / ATCC MYA-4686)</name>
    <name type="common">Bicoloured deceiver</name>
    <name type="synonym">Laccaria laccata var. bicolor</name>
    <dbReference type="NCBI Taxonomy" id="486041"/>
    <lineage>
        <taxon>Eukaryota</taxon>
        <taxon>Fungi</taxon>
        <taxon>Dikarya</taxon>
        <taxon>Basidiomycota</taxon>
        <taxon>Agaricomycotina</taxon>
        <taxon>Agaricomycetes</taxon>
        <taxon>Agaricomycetidae</taxon>
        <taxon>Agaricales</taxon>
        <taxon>Agaricineae</taxon>
        <taxon>Hydnangiaceae</taxon>
        <taxon>Laccaria</taxon>
    </lineage>
</organism>
<dbReference type="AlphaFoldDB" id="B0E3P1"/>
<dbReference type="RefSeq" id="XP_001890810.1">
    <property type="nucleotide sequence ID" value="XM_001890775.1"/>
</dbReference>
<keyword evidence="3" id="KW-1185">Reference proteome</keyword>
<dbReference type="KEGG" id="lbc:LACBIDRAFT_335867"/>
<evidence type="ECO:0000313" key="3">
    <source>
        <dbReference type="Proteomes" id="UP000001194"/>
    </source>
</evidence>
<dbReference type="EMBL" id="DS547247">
    <property type="protein sequence ID" value="EDQ98541.1"/>
    <property type="molecule type" value="Genomic_DNA"/>
</dbReference>
<dbReference type="OrthoDB" id="2527272at2759"/>